<dbReference type="InterPro" id="IPR036388">
    <property type="entry name" value="WH-like_DNA-bd_sf"/>
</dbReference>
<evidence type="ECO:0000259" key="5">
    <source>
        <dbReference type="PROSITE" id="PS50931"/>
    </source>
</evidence>
<name>A0AAV5P035_9VIBR</name>
<evidence type="ECO:0000256" key="1">
    <source>
        <dbReference type="ARBA" id="ARBA00009437"/>
    </source>
</evidence>
<dbReference type="AlphaFoldDB" id="A0AAV5P035"/>
<keyword evidence="2" id="KW-0805">Transcription regulation</keyword>
<dbReference type="PROSITE" id="PS50931">
    <property type="entry name" value="HTH_LYSR"/>
    <property type="match status" value="1"/>
</dbReference>
<feature type="domain" description="HTH lysR-type" evidence="5">
    <location>
        <begin position="5"/>
        <end position="62"/>
    </location>
</feature>
<dbReference type="Proteomes" id="UP001156690">
    <property type="component" value="Unassembled WGS sequence"/>
</dbReference>
<dbReference type="InterPro" id="IPR036390">
    <property type="entry name" value="WH_DNA-bd_sf"/>
</dbReference>
<keyword evidence="7" id="KW-1185">Reference proteome</keyword>
<dbReference type="PANTHER" id="PTHR30537">
    <property type="entry name" value="HTH-TYPE TRANSCRIPTIONAL REGULATOR"/>
    <property type="match status" value="1"/>
</dbReference>
<dbReference type="PRINTS" id="PR00039">
    <property type="entry name" value="HTHLYSR"/>
</dbReference>
<evidence type="ECO:0000256" key="2">
    <source>
        <dbReference type="ARBA" id="ARBA00023015"/>
    </source>
</evidence>
<evidence type="ECO:0000313" key="7">
    <source>
        <dbReference type="Proteomes" id="UP001156690"/>
    </source>
</evidence>
<evidence type="ECO:0000313" key="6">
    <source>
        <dbReference type="EMBL" id="GLQ76165.1"/>
    </source>
</evidence>
<dbReference type="InterPro" id="IPR005119">
    <property type="entry name" value="LysR_subst-bd"/>
</dbReference>
<comment type="caution">
    <text evidence="6">The sequence shown here is derived from an EMBL/GenBank/DDBJ whole genome shotgun (WGS) entry which is preliminary data.</text>
</comment>
<dbReference type="Pfam" id="PF00126">
    <property type="entry name" value="HTH_1"/>
    <property type="match status" value="1"/>
</dbReference>
<reference evidence="7" key="1">
    <citation type="journal article" date="2019" name="Int. J. Syst. Evol. Microbiol.">
        <title>The Global Catalogue of Microorganisms (GCM) 10K type strain sequencing project: providing services to taxonomists for standard genome sequencing and annotation.</title>
        <authorList>
            <consortium name="The Broad Institute Genomics Platform"/>
            <consortium name="The Broad Institute Genome Sequencing Center for Infectious Disease"/>
            <person name="Wu L."/>
            <person name="Ma J."/>
        </authorList>
    </citation>
    <scope>NUCLEOTIDE SEQUENCE [LARGE SCALE GENOMIC DNA]</scope>
    <source>
        <strain evidence="7">NBRC 15640</strain>
    </source>
</reference>
<evidence type="ECO:0000256" key="3">
    <source>
        <dbReference type="ARBA" id="ARBA00023125"/>
    </source>
</evidence>
<evidence type="ECO:0000256" key="4">
    <source>
        <dbReference type="ARBA" id="ARBA00023163"/>
    </source>
</evidence>
<dbReference type="InterPro" id="IPR058163">
    <property type="entry name" value="LysR-type_TF_proteobact-type"/>
</dbReference>
<keyword evidence="3" id="KW-0238">DNA-binding</keyword>
<dbReference type="FunFam" id="1.10.10.10:FF:000001">
    <property type="entry name" value="LysR family transcriptional regulator"/>
    <property type="match status" value="1"/>
</dbReference>
<proteinExistence type="inferred from homology"/>
<dbReference type="RefSeq" id="WP_126607655.1">
    <property type="nucleotide sequence ID" value="NZ_AP025145.1"/>
</dbReference>
<sequence length="288" mass="32847">MANIPSLNHLRAFSLAAQYGSFKHAATVLNVTPTAISHQIRSLEAQLNVTLFERKVRAVTLTEEGKKLAQTTKNVFTQLEDTISDIQAPINRVTISCCTSFAALWLAPKLPELYAKRSDLEVEICASDRLVDFSNERRIDIAVRYGLPETMEEGEVLLGAERLGCYVPANFDDRAKNMPKTLFVTEWEDESYIPNVPWQKYFVKSDLVTHKFNQEQYVLQAALAGQGVALVSDVLSEVARKQQWLKQRTDLPSFEGYSYYLRVSPFSKDKHVVRYCVDWLQKQFKERG</sequence>
<dbReference type="GO" id="GO:0003677">
    <property type="term" value="F:DNA binding"/>
    <property type="evidence" value="ECO:0007669"/>
    <property type="project" value="UniProtKB-KW"/>
</dbReference>
<keyword evidence="4" id="KW-0804">Transcription</keyword>
<dbReference type="EMBL" id="BSNX01000075">
    <property type="protein sequence ID" value="GLQ76165.1"/>
    <property type="molecule type" value="Genomic_DNA"/>
</dbReference>
<organism evidence="6 7">
    <name type="scientific">Vibrio penaeicida</name>
    <dbReference type="NCBI Taxonomy" id="104609"/>
    <lineage>
        <taxon>Bacteria</taxon>
        <taxon>Pseudomonadati</taxon>
        <taxon>Pseudomonadota</taxon>
        <taxon>Gammaproteobacteria</taxon>
        <taxon>Vibrionales</taxon>
        <taxon>Vibrionaceae</taxon>
        <taxon>Vibrio</taxon>
    </lineage>
</organism>
<accession>A0AAV5P035</accession>
<dbReference type="Pfam" id="PF03466">
    <property type="entry name" value="LysR_substrate"/>
    <property type="match status" value="1"/>
</dbReference>
<dbReference type="SUPFAM" id="SSF46785">
    <property type="entry name" value="Winged helix' DNA-binding domain"/>
    <property type="match status" value="1"/>
</dbReference>
<protein>
    <submittedName>
        <fullName evidence="6">Transcriptional regulator</fullName>
    </submittedName>
</protein>
<dbReference type="SUPFAM" id="SSF53850">
    <property type="entry name" value="Periplasmic binding protein-like II"/>
    <property type="match status" value="1"/>
</dbReference>
<dbReference type="GO" id="GO:0003700">
    <property type="term" value="F:DNA-binding transcription factor activity"/>
    <property type="evidence" value="ECO:0007669"/>
    <property type="project" value="InterPro"/>
</dbReference>
<dbReference type="PANTHER" id="PTHR30537:SF5">
    <property type="entry name" value="HTH-TYPE TRANSCRIPTIONAL ACTIVATOR TTDR-RELATED"/>
    <property type="match status" value="1"/>
</dbReference>
<dbReference type="Gene3D" id="1.10.10.10">
    <property type="entry name" value="Winged helix-like DNA-binding domain superfamily/Winged helix DNA-binding domain"/>
    <property type="match status" value="1"/>
</dbReference>
<dbReference type="InterPro" id="IPR000847">
    <property type="entry name" value="LysR_HTH_N"/>
</dbReference>
<comment type="similarity">
    <text evidence="1">Belongs to the LysR transcriptional regulatory family.</text>
</comment>
<gene>
    <name evidence="6" type="ORF">GCM10007932_55280</name>
</gene>
<dbReference type="Gene3D" id="3.40.190.10">
    <property type="entry name" value="Periplasmic binding protein-like II"/>
    <property type="match status" value="2"/>
</dbReference>